<dbReference type="Gene3D" id="1.10.10.10">
    <property type="entry name" value="Winged helix-like DNA-binding domain superfamily/Winged helix DNA-binding domain"/>
    <property type="match status" value="1"/>
</dbReference>
<dbReference type="PANTHER" id="PTHR42756:SF1">
    <property type="entry name" value="TRANSCRIPTIONAL REPRESSOR OF EMRAB OPERON"/>
    <property type="match status" value="1"/>
</dbReference>
<evidence type="ECO:0000259" key="4">
    <source>
        <dbReference type="PROSITE" id="PS50995"/>
    </source>
</evidence>
<evidence type="ECO:0000256" key="1">
    <source>
        <dbReference type="ARBA" id="ARBA00023015"/>
    </source>
</evidence>
<dbReference type="GO" id="GO:0003677">
    <property type="term" value="F:DNA binding"/>
    <property type="evidence" value="ECO:0007669"/>
    <property type="project" value="UniProtKB-KW"/>
</dbReference>
<dbReference type="PANTHER" id="PTHR42756">
    <property type="entry name" value="TRANSCRIPTIONAL REGULATOR, MARR"/>
    <property type="match status" value="1"/>
</dbReference>
<dbReference type="InterPro" id="IPR036390">
    <property type="entry name" value="WH_DNA-bd_sf"/>
</dbReference>
<sequence length="156" mass="17995">MPSNSMNTLWHSLLDMNRKLNQTLCLLSSVVEVPPSAVALIFKLEHKESMKINDTAEVLGITIGAASNLVDKLEEKQWVERMRSEEDRRIMNVRLTELGKEQLLRWRQQFSEHADVIFAQVPPEELDHFSEQVARLSQYLSDYNRGLESGRSRKDG</sequence>
<keyword evidence="1" id="KW-0805">Transcription regulation</keyword>
<evidence type="ECO:0000313" key="5">
    <source>
        <dbReference type="EMBL" id="SCW63533.1"/>
    </source>
</evidence>
<dbReference type="GO" id="GO:0003700">
    <property type="term" value="F:DNA-binding transcription factor activity"/>
    <property type="evidence" value="ECO:0007669"/>
    <property type="project" value="InterPro"/>
</dbReference>
<reference evidence="6" key="1">
    <citation type="submission" date="2016-10" db="EMBL/GenBank/DDBJ databases">
        <authorList>
            <person name="Varghese N."/>
            <person name="Submissions S."/>
        </authorList>
    </citation>
    <scope>NUCLEOTIDE SEQUENCE [LARGE SCALE GENOMIC DNA]</scope>
    <source>
        <strain evidence="6">CGMCC 1.8946</strain>
    </source>
</reference>
<keyword evidence="6" id="KW-1185">Reference proteome</keyword>
<accession>A0A1G4S2S6</accession>
<dbReference type="Proteomes" id="UP000198601">
    <property type="component" value="Unassembled WGS sequence"/>
</dbReference>
<dbReference type="RefSeq" id="WP_090673335.1">
    <property type="nucleotide sequence ID" value="NZ_FMTT01000022.1"/>
</dbReference>
<keyword evidence="2 5" id="KW-0238">DNA-binding</keyword>
<dbReference type="Pfam" id="PF01047">
    <property type="entry name" value="MarR"/>
    <property type="match status" value="1"/>
</dbReference>
<dbReference type="STRING" id="624147.SAMN04487970_102260"/>
<organism evidence="5 6">
    <name type="scientific">Paenibacillus tianmuensis</name>
    <dbReference type="NCBI Taxonomy" id="624147"/>
    <lineage>
        <taxon>Bacteria</taxon>
        <taxon>Bacillati</taxon>
        <taxon>Bacillota</taxon>
        <taxon>Bacilli</taxon>
        <taxon>Bacillales</taxon>
        <taxon>Paenibacillaceae</taxon>
        <taxon>Paenibacillus</taxon>
    </lineage>
</organism>
<evidence type="ECO:0000256" key="3">
    <source>
        <dbReference type="ARBA" id="ARBA00023163"/>
    </source>
</evidence>
<dbReference type="SMART" id="SM00347">
    <property type="entry name" value="HTH_MARR"/>
    <property type="match status" value="1"/>
</dbReference>
<dbReference type="InterPro" id="IPR000835">
    <property type="entry name" value="HTH_MarR-typ"/>
</dbReference>
<feature type="domain" description="HTH marR-type" evidence="4">
    <location>
        <begin position="6"/>
        <end position="138"/>
    </location>
</feature>
<dbReference type="SUPFAM" id="SSF46785">
    <property type="entry name" value="Winged helix' DNA-binding domain"/>
    <property type="match status" value="1"/>
</dbReference>
<dbReference type="PROSITE" id="PS50995">
    <property type="entry name" value="HTH_MARR_2"/>
    <property type="match status" value="1"/>
</dbReference>
<evidence type="ECO:0000256" key="2">
    <source>
        <dbReference type="ARBA" id="ARBA00023125"/>
    </source>
</evidence>
<dbReference type="EMBL" id="FMTT01000022">
    <property type="protein sequence ID" value="SCW63533.1"/>
    <property type="molecule type" value="Genomic_DNA"/>
</dbReference>
<gene>
    <name evidence="5" type="ORF">SAMN04487970_102260</name>
</gene>
<protein>
    <submittedName>
        <fullName evidence="5">DNA-binding transcriptional regulator, MarR family</fullName>
    </submittedName>
</protein>
<dbReference type="AlphaFoldDB" id="A0A1G4S2S6"/>
<name>A0A1G4S2S6_9BACL</name>
<evidence type="ECO:0000313" key="6">
    <source>
        <dbReference type="Proteomes" id="UP000198601"/>
    </source>
</evidence>
<keyword evidence="3" id="KW-0804">Transcription</keyword>
<dbReference type="OrthoDB" id="2608936at2"/>
<proteinExistence type="predicted"/>
<dbReference type="InterPro" id="IPR036388">
    <property type="entry name" value="WH-like_DNA-bd_sf"/>
</dbReference>
<dbReference type="PRINTS" id="PR00598">
    <property type="entry name" value="HTHMARR"/>
</dbReference>